<name>A0A448WYQ5_9PLAT</name>
<evidence type="ECO:0000313" key="3">
    <source>
        <dbReference type="Proteomes" id="UP000784294"/>
    </source>
</evidence>
<proteinExistence type="predicted"/>
<dbReference type="Proteomes" id="UP000784294">
    <property type="component" value="Unassembled WGS sequence"/>
</dbReference>
<accession>A0A448WYQ5</accession>
<feature type="region of interest" description="Disordered" evidence="1">
    <location>
        <begin position="60"/>
        <end position="95"/>
    </location>
</feature>
<reference evidence="2" key="1">
    <citation type="submission" date="2018-11" db="EMBL/GenBank/DDBJ databases">
        <authorList>
            <consortium name="Pathogen Informatics"/>
        </authorList>
    </citation>
    <scope>NUCLEOTIDE SEQUENCE</scope>
</reference>
<organism evidence="2 3">
    <name type="scientific">Protopolystoma xenopodis</name>
    <dbReference type="NCBI Taxonomy" id="117903"/>
    <lineage>
        <taxon>Eukaryota</taxon>
        <taxon>Metazoa</taxon>
        <taxon>Spiralia</taxon>
        <taxon>Lophotrochozoa</taxon>
        <taxon>Platyhelminthes</taxon>
        <taxon>Monogenea</taxon>
        <taxon>Polyopisthocotylea</taxon>
        <taxon>Polystomatidea</taxon>
        <taxon>Polystomatidae</taxon>
        <taxon>Protopolystoma</taxon>
    </lineage>
</organism>
<feature type="compositionally biased region" description="Basic and acidic residues" evidence="1">
    <location>
        <begin position="79"/>
        <end position="93"/>
    </location>
</feature>
<evidence type="ECO:0000313" key="2">
    <source>
        <dbReference type="EMBL" id="VEL23495.1"/>
    </source>
</evidence>
<comment type="caution">
    <text evidence="2">The sequence shown here is derived from an EMBL/GenBank/DDBJ whole genome shotgun (WGS) entry which is preliminary data.</text>
</comment>
<feature type="non-terminal residue" evidence="2">
    <location>
        <position position="1"/>
    </location>
</feature>
<dbReference type="AlphaFoldDB" id="A0A448WYQ5"/>
<evidence type="ECO:0000256" key="1">
    <source>
        <dbReference type="SAM" id="MobiDB-lite"/>
    </source>
</evidence>
<protein>
    <submittedName>
        <fullName evidence="2">Uncharacterized protein</fullName>
    </submittedName>
</protein>
<keyword evidence="3" id="KW-1185">Reference proteome</keyword>
<gene>
    <name evidence="2" type="ORF">PXEA_LOCUS16935</name>
</gene>
<dbReference type="EMBL" id="CAAALY010062264">
    <property type="protein sequence ID" value="VEL23495.1"/>
    <property type="molecule type" value="Genomic_DNA"/>
</dbReference>
<sequence length="220" mass="24646">MFPVLFCLRLRQEAHRHPGVVATKLAVQQADRSSGRLLRATFALDPRTMSSCQCRRSRARAQSAHRVGPSRPCSARPGHTRDRQQAVRPETSRYRKPAYHTVNRFVFTYPQVLTVQPKPGLPISPVVKSTIPRTGRNSDSSLLVSNSRLLTYTNMPVGRVVVESEQHESVHSAQVDRTHVPLHVQPSVRPIASPGLSDWPTNQHLSVHLVPDSLAFYRTS</sequence>